<name>A0A3A9W9F4_9ACTN</name>
<feature type="compositionally biased region" description="Basic and acidic residues" evidence="1">
    <location>
        <begin position="1"/>
        <end position="18"/>
    </location>
</feature>
<dbReference type="OrthoDB" id="4334414at2"/>
<sequence>MRDQGEDEASRVEPKDPEDPGGGPLHRVVLTERGPFVAPRCVCGWYGPARRSRPLARDEAAAHMAASAAG</sequence>
<dbReference type="EMBL" id="RBDX01000007">
    <property type="protein sequence ID" value="RKN09778.1"/>
    <property type="molecule type" value="Genomic_DNA"/>
</dbReference>
<comment type="caution">
    <text evidence="2">The sequence shown here is derived from an EMBL/GenBank/DDBJ whole genome shotgun (WGS) entry which is preliminary data.</text>
</comment>
<dbReference type="Proteomes" id="UP000275024">
    <property type="component" value="Unassembled WGS sequence"/>
</dbReference>
<dbReference type="AlphaFoldDB" id="A0A3A9W9F4"/>
<proteinExistence type="predicted"/>
<feature type="region of interest" description="Disordered" evidence="1">
    <location>
        <begin position="1"/>
        <end position="27"/>
    </location>
</feature>
<organism evidence="2 5">
    <name type="scientific">Streptomyces radicis</name>
    <dbReference type="NCBI Taxonomy" id="1750517"/>
    <lineage>
        <taxon>Bacteria</taxon>
        <taxon>Bacillati</taxon>
        <taxon>Actinomycetota</taxon>
        <taxon>Actinomycetes</taxon>
        <taxon>Kitasatosporales</taxon>
        <taxon>Streptomycetaceae</taxon>
        <taxon>Streptomyces</taxon>
    </lineage>
</organism>
<reference evidence="4 5" key="1">
    <citation type="submission" date="2018-09" db="EMBL/GenBank/DDBJ databases">
        <title>Streptomyces sp. nov. DS1-2, an endophytic actinomycete isolated from roots of Dendrobium scabrilingue.</title>
        <authorList>
            <person name="Kuncharoen N."/>
            <person name="Kudo T."/>
            <person name="Ohkuma M."/>
            <person name="Yuki M."/>
            <person name="Tanasupawat S."/>
        </authorList>
    </citation>
    <scope>NUCLEOTIDE SEQUENCE [LARGE SCALE GENOMIC DNA]</scope>
    <source>
        <strain evidence="2 5">AZ1-7</strain>
        <strain evidence="3 4">DS1-2</strain>
    </source>
</reference>
<evidence type="ECO:0000313" key="2">
    <source>
        <dbReference type="EMBL" id="RKN09778.1"/>
    </source>
</evidence>
<evidence type="ECO:0000313" key="4">
    <source>
        <dbReference type="Proteomes" id="UP000268652"/>
    </source>
</evidence>
<keyword evidence="4" id="KW-1185">Reference proteome</keyword>
<accession>A0A3A9W9F4</accession>
<dbReference type="RefSeq" id="WP_120697095.1">
    <property type="nucleotide sequence ID" value="NZ_RBDX01000007.1"/>
</dbReference>
<evidence type="ECO:0000313" key="3">
    <source>
        <dbReference type="EMBL" id="RKN23415.1"/>
    </source>
</evidence>
<dbReference type="Proteomes" id="UP000268652">
    <property type="component" value="Unassembled WGS sequence"/>
</dbReference>
<protein>
    <submittedName>
        <fullName evidence="2">Uncharacterized protein</fullName>
    </submittedName>
</protein>
<evidence type="ECO:0000313" key="5">
    <source>
        <dbReference type="Proteomes" id="UP000275024"/>
    </source>
</evidence>
<evidence type="ECO:0000256" key="1">
    <source>
        <dbReference type="SAM" id="MobiDB-lite"/>
    </source>
</evidence>
<gene>
    <name evidence="3" type="ORF">D7318_13050</name>
    <name evidence="2" type="ORF">D7319_12095</name>
</gene>
<dbReference type="EMBL" id="RBDY01000007">
    <property type="protein sequence ID" value="RKN23415.1"/>
    <property type="molecule type" value="Genomic_DNA"/>
</dbReference>